<dbReference type="Gene3D" id="3.40.50.1820">
    <property type="entry name" value="alpha/beta hydrolase"/>
    <property type="match status" value="1"/>
</dbReference>
<sequence>MATLPPQLGPLPPSVVSEPDDFDRFWARTLDEARSFDPEARTTERVAVEQPLSELRYWDISFRGFGGQRVKAWLSRPARCDDEPLPCVVQIPGYGRGRGLPGENPHVAAAGMAHLLLDVRGQGCGYGSGGDTPDLHDGAPEAPGVVTRGISAPETYYYRRLIVDAVRAVDAVRKLPDVDAERVIVMGNSQGGGVALAVAGLVSDLRGVTVSVPFLCDIPAVYQSAQGEPYAELVRYLSVRRAEREVVFRTLAYVDGVNHARRAQAPSLWGLGLRDTCCPPLGGQQALAAYAGPTEVEIYSDNGHEGGEFYYLRRQLTWIRELCAA</sequence>
<keyword evidence="4" id="KW-0378">Hydrolase</keyword>
<proteinExistence type="predicted"/>
<dbReference type="InterPro" id="IPR029058">
    <property type="entry name" value="AB_hydrolase_fold"/>
</dbReference>
<evidence type="ECO:0000256" key="2">
    <source>
        <dbReference type="PIRSR" id="PIRSR639069-2"/>
    </source>
</evidence>
<dbReference type="AlphaFoldDB" id="A0A1M4RZV0"/>
<gene>
    <name evidence="4" type="ORF">ACGLYG10_1473</name>
</gene>
<dbReference type="GO" id="GO:0052689">
    <property type="term" value="F:carboxylic ester hydrolase activity"/>
    <property type="evidence" value="ECO:0007669"/>
    <property type="project" value="TreeGrafter"/>
</dbReference>
<organism evidence="4 5">
    <name type="scientific">Actinomyces glycerinitolerans</name>
    <dbReference type="NCBI Taxonomy" id="1892869"/>
    <lineage>
        <taxon>Bacteria</taxon>
        <taxon>Bacillati</taxon>
        <taxon>Actinomycetota</taxon>
        <taxon>Actinomycetes</taxon>
        <taxon>Actinomycetales</taxon>
        <taxon>Actinomycetaceae</taxon>
        <taxon>Actinomyces</taxon>
    </lineage>
</organism>
<evidence type="ECO:0000313" key="5">
    <source>
        <dbReference type="Proteomes" id="UP000184291"/>
    </source>
</evidence>
<evidence type="ECO:0000259" key="3">
    <source>
        <dbReference type="Pfam" id="PF05448"/>
    </source>
</evidence>
<feature type="active site" description="Nucleophile" evidence="1">
    <location>
        <position position="189"/>
    </location>
</feature>
<dbReference type="STRING" id="1892869.ACGLYG10_1473"/>
<dbReference type="Pfam" id="PF05448">
    <property type="entry name" value="AXE1"/>
    <property type="match status" value="1"/>
</dbReference>
<dbReference type="EMBL" id="FQTT01000010">
    <property type="protein sequence ID" value="SHE25257.1"/>
    <property type="molecule type" value="Genomic_DNA"/>
</dbReference>
<dbReference type="InterPro" id="IPR008391">
    <property type="entry name" value="AXE1_dom"/>
</dbReference>
<accession>A0A1M4RZV0</accession>
<feature type="binding site" evidence="2">
    <location>
        <position position="94"/>
    </location>
    <ligand>
        <name>substrate</name>
    </ligand>
</feature>
<dbReference type="Proteomes" id="UP000184291">
    <property type="component" value="Unassembled WGS sequence"/>
</dbReference>
<keyword evidence="5" id="KW-1185">Reference proteome</keyword>
<dbReference type="SUPFAM" id="SSF53474">
    <property type="entry name" value="alpha/beta-Hydrolases"/>
    <property type="match status" value="1"/>
</dbReference>
<dbReference type="RefSeq" id="WP_211482997.1">
    <property type="nucleotide sequence ID" value="NZ_FQTT01000010.1"/>
</dbReference>
<evidence type="ECO:0000313" key="4">
    <source>
        <dbReference type="EMBL" id="SHE25257.1"/>
    </source>
</evidence>
<feature type="active site" description="Charge relay system" evidence="1">
    <location>
        <position position="275"/>
    </location>
</feature>
<dbReference type="PANTHER" id="PTHR40111">
    <property type="entry name" value="CEPHALOSPORIN-C DEACETYLASE"/>
    <property type="match status" value="1"/>
</dbReference>
<protein>
    <submittedName>
        <fullName evidence="4">Alpha/beta hydrolase fold</fullName>
    </submittedName>
</protein>
<evidence type="ECO:0000256" key="1">
    <source>
        <dbReference type="PIRSR" id="PIRSR639069-1"/>
    </source>
</evidence>
<name>A0A1M4RZV0_9ACTO</name>
<feature type="domain" description="Acetyl xylan esterase" evidence="3">
    <location>
        <begin position="17"/>
        <end position="321"/>
    </location>
</feature>
<feature type="active site" description="Charge relay system" evidence="1">
    <location>
        <position position="304"/>
    </location>
</feature>
<dbReference type="InterPro" id="IPR039069">
    <property type="entry name" value="CE7"/>
</dbReference>
<dbReference type="GO" id="GO:0005976">
    <property type="term" value="P:polysaccharide metabolic process"/>
    <property type="evidence" value="ECO:0007669"/>
    <property type="project" value="TreeGrafter"/>
</dbReference>
<dbReference type="PANTHER" id="PTHR40111:SF1">
    <property type="entry name" value="CEPHALOSPORIN-C DEACETYLASE"/>
    <property type="match status" value="1"/>
</dbReference>
<reference evidence="5" key="1">
    <citation type="submission" date="2016-09" db="EMBL/GenBank/DDBJ databases">
        <authorList>
            <person name="Strepis N."/>
        </authorList>
    </citation>
    <scope>NUCLEOTIDE SEQUENCE [LARGE SCALE GENOMIC DNA]</scope>
</reference>